<evidence type="ECO:0000313" key="2">
    <source>
        <dbReference type="EMBL" id="SDV03262.1"/>
    </source>
</evidence>
<feature type="compositionally biased region" description="Acidic residues" evidence="1">
    <location>
        <begin position="1"/>
        <end position="13"/>
    </location>
</feature>
<organism evidence="2 3">
    <name type="scientific">Microlunatus sagamiharensis</name>
    <dbReference type="NCBI Taxonomy" id="546874"/>
    <lineage>
        <taxon>Bacteria</taxon>
        <taxon>Bacillati</taxon>
        <taxon>Actinomycetota</taxon>
        <taxon>Actinomycetes</taxon>
        <taxon>Propionibacteriales</taxon>
        <taxon>Propionibacteriaceae</taxon>
        <taxon>Microlunatus</taxon>
    </lineage>
</organism>
<dbReference type="RefSeq" id="WP_091078003.1">
    <property type="nucleotide sequence ID" value="NZ_LT629799.1"/>
</dbReference>
<dbReference type="STRING" id="546874.SAMN04488544_3769"/>
<dbReference type="EMBL" id="LT629799">
    <property type="protein sequence ID" value="SDV03262.1"/>
    <property type="molecule type" value="Genomic_DNA"/>
</dbReference>
<keyword evidence="3" id="KW-1185">Reference proteome</keyword>
<reference evidence="3" key="1">
    <citation type="submission" date="2016-10" db="EMBL/GenBank/DDBJ databases">
        <authorList>
            <person name="Varghese N."/>
            <person name="Submissions S."/>
        </authorList>
    </citation>
    <scope>NUCLEOTIDE SEQUENCE [LARGE SCALE GENOMIC DNA]</scope>
    <source>
        <strain evidence="3">DSM 21743</strain>
    </source>
</reference>
<protein>
    <submittedName>
        <fullName evidence="2">Putative tRNA adenosine deaminase-associated protein</fullName>
    </submittedName>
</protein>
<proteinExistence type="predicted"/>
<dbReference type="NCBIfam" id="TIGR03941">
    <property type="entry name" value="tRNA_deam_assoc"/>
    <property type="match status" value="1"/>
</dbReference>
<evidence type="ECO:0000313" key="3">
    <source>
        <dbReference type="Proteomes" id="UP000198825"/>
    </source>
</evidence>
<name>A0A1H2NCY1_9ACTN</name>
<dbReference type="Proteomes" id="UP000198825">
    <property type="component" value="Chromosome I"/>
</dbReference>
<feature type="compositionally biased region" description="Acidic residues" evidence="1">
    <location>
        <begin position="24"/>
        <end position="41"/>
    </location>
</feature>
<evidence type="ECO:0000256" key="1">
    <source>
        <dbReference type="SAM" id="MobiDB-lite"/>
    </source>
</evidence>
<gene>
    <name evidence="2" type="ORF">SAMN04488544_3769</name>
</gene>
<accession>A0A1H2NCY1</accession>
<sequence>MAGFDDEEYVSFEEADKPGVATPDADDPDDSDPDDDLEDAAEDEIDYVLAAYREDGQLHVQALDDELANDLDGLIDQLRRLPGDAGALGFVSLVDEVFVVLRVRGQHVQAILSDSAAAADFPIAHDVLDFLGEDLDLDQLDDEDGELVGDLEMLADLGLSEFDLSRIVDDLDLGSDQMLGTIADRININPDFSRATEAAFRD</sequence>
<dbReference type="OrthoDB" id="5189541at2"/>
<dbReference type="InterPro" id="IPR023869">
    <property type="entry name" value="tRNA_Adeno_NH3ase_assoc_put"/>
</dbReference>
<feature type="region of interest" description="Disordered" evidence="1">
    <location>
        <begin position="1"/>
        <end position="41"/>
    </location>
</feature>
<dbReference type="AlphaFoldDB" id="A0A1H2NCY1"/>